<protein>
    <submittedName>
        <fullName evidence="4">U-actitoxin-Avd3q-like</fullName>
    </submittedName>
</protein>
<accession>A0AB39ZKZ7</accession>
<evidence type="ECO:0000259" key="2">
    <source>
        <dbReference type="PROSITE" id="PS50279"/>
    </source>
</evidence>
<dbReference type="CDD" id="cd00109">
    <property type="entry name" value="Kunitz-type"/>
    <property type="match status" value="1"/>
</dbReference>
<dbReference type="PROSITE" id="PS50279">
    <property type="entry name" value="BPTI_KUNITZ_2"/>
    <property type="match status" value="1"/>
</dbReference>
<dbReference type="InterPro" id="IPR002223">
    <property type="entry name" value="Kunitz_BPTI"/>
</dbReference>
<dbReference type="AlphaFoldDB" id="A0AB39ZKZ7"/>
<evidence type="ECO:0000313" key="3">
    <source>
        <dbReference type="Proteomes" id="UP001652628"/>
    </source>
</evidence>
<organism evidence="3 4">
    <name type="scientific">Drosophila suzukii</name>
    <name type="common">Spotted-wing drosophila fruit fly</name>
    <dbReference type="NCBI Taxonomy" id="28584"/>
    <lineage>
        <taxon>Eukaryota</taxon>
        <taxon>Metazoa</taxon>
        <taxon>Ecdysozoa</taxon>
        <taxon>Arthropoda</taxon>
        <taxon>Hexapoda</taxon>
        <taxon>Insecta</taxon>
        <taxon>Pterygota</taxon>
        <taxon>Neoptera</taxon>
        <taxon>Endopterygota</taxon>
        <taxon>Diptera</taxon>
        <taxon>Brachycera</taxon>
        <taxon>Muscomorpha</taxon>
        <taxon>Ephydroidea</taxon>
        <taxon>Drosophilidae</taxon>
        <taxon>Drosophila</taxon>
        <taxon>Sophophora</taxon>
    </lineage>
</organism>
<gene>
    <name evidence="4" type="primary">LOC108016031</name>
</gene>
<evidence type="ECO:0000313" key="4">
    <source>
        <dbReference type="RefSeq" id="XP_016938115.4"/>
    </source>
</evidence>
<proteinExistence type="predicted"/>
<sequence length="93" mass="10950">MKLLSVLACVFLYVSVTCAQESCNGLPRDGLDCDRGKNEGLSGWNCQRYAMTEMWYWDQRSRKCRKMRYLGCRGNKNRYCSLRHCQRLCPNRP</sequence>
<keyword evidence="3" id="KW-1185">Reference proteome</keyword>
<feature type="domain" description="BPTI/Kunitz inhibitor" evidence="2">
    <location>
        <begin position="33"/>
        <end position="89"/>
    </location>
</feature>
<keyword evidence="1" id="KW-0732">Signal</keyword>
<dbReference type="SUPFAM" id="SSF57362">
    <property type="entry name" value="BPTI-like"/>
    <property type="match status" value="1"/>
</dbReference>
<dbReference type="RefSeq" id="XP_016938115.4">
    <property type="nucleotide sequence ID" value="XM_017082626.4"/>
</dbReference>
<evidence type="ECO:0000256" key="1">
    <source>
        <dbReference type="SAM" id="SignalP"/>
    </source>
</evidence>
<feature type="signal peptide" evidence="1">
    <location>
        <begin position="1"/>
        <end position="19"/>
    </location>
</feature>
<dbReference type="Gene3D" id="4.10.410.10">
    <property type="entry name" value="Pancreatic trypsin inhibitor Kunitz domain"/>
    <property type="match status" value="1"/>
</dbReference>
<dbReference type="SMART" id="SM00131">
    <property type="entry name" value="KU"/>
    <property type="match status" value="1"/>
</dbReference>
<dbReference type="InterPro" id="IPR036880">
    <property type="entry name" value="Kunitz_BPTI_sf"/>
</dbReference>
<dbReference type="GO" id="GO:0004867">
    <property type="term" value="F:serine-type endopeptidase inhibitor activity"/>
    <property type="evidence" value="ECO:0007669"/>
    <property type="project" value="InterPro"/>
</dbReference>
<reference evidence="4" key="1">
    <citation type="submission" date="2025-08" db="UniProtKB">
        <authorList>
            <consortium name="RefSeq"/>
        </authorList>
    </citation>
    <scope>IDENTIFICATION</scope>
</reference>
<dbReference type="Pfam" id="PF00014">
    <property type="entry name" value="Kunitz_BPTI"/>
    <property type="match status" value="1"/>
</dbReference>
<dbReference type="Proteomes" id="UP001652628">
    <property type="component" value="Chromosome 3"/>
</dbReference>
<feature type="chain" id="PRO_5047396915" evidence="1">
    <location>
        <begin position="20"/>
        <end position="93"/>
    </location>
</feature>
<dbReference type="GeneID" id="108016031"/>
<name>A0AB39ZKZ7_DROSZ</name>